<dbReference type="AlphaFoldDB" id="A0ABC9NF89"/>
<feature type="transmembrane region" description="Helical" evidence="2">
    <location>
        <begin position="390"/>
        <end position="410"/>
    </location>
</feature>
<sequence length="585" mass="68617">MVSARNTSTAAIRWGVKLFMIDNLFGGLERKYRKLFFLMLLLCRISCYICMNFMVMERRLFTFCFLAVVVWQSVVFAAGTPSFTALTSSLDEAIEAHRHYVAVREGRIARLKRQVLDTDTANISFFRWNGEIYKEYKAYICDSAIHYLRVNLDWAERYGRQDAALETRLELAHLMASAGMYEEAAELLRQTDKASLPSHLLPDYYNACHKLYTELSFYTLDDSFKKHYQALATHYDDSLMQVLLPSSPLYLERRETREAAAGHPDEALSINDTRLAHAKPNTPEYALVTYQRSLLYRRLGNREEEKRYLALSALTDIRLSITDHASLWNLAELLYEEGDMEHAYRYIRFSWDETNRYNARSRSLQTAGILSLIDLTYQAMREKQNDRLRLYLWLISALIVLLVVAVGFIYRQMQRLSAARNKLEHANEQLQLSNNIKEEYVGRFMNLCSVYINRLDTYRRMVNKKISAGQMEELLKMVRSREVLDTGLKELYDNFDTAFLHLFPDFVDKFNDLLQPEERIVLRKGELLNTELRIFALIRLGIDDSSQIAEFLRYSVNTIYNYRAKVKNKARISREDFEIRLMQIR</sequence>
<evidence type="ECO:0000256" key="1">
    <source>
        <dbReference type="SAM" id="Coils"/>
    </source>
</evidence>
<feature type="coiled-coil region" evidence="1">
    <location>
        <begin position="409"/>
        <end position="436"/>
    </location>
</feature>
<accession>A0ABC9NF89</accession>
<organism evidence="4 5">
    <name type="scientific">Bacteroides uniformis (strain ATCC 8492 / DSM 6597 / CCUG 4942 / CIP 103695 / JCM 5828 / KCTC 5204 / NCTC 13054 / VPI 0061)</name>
    <dbReference type="NCBI Taxonomy" id="411479"/>
    <lineage>
        <taxon>Bacteria</taxon>
        <taxon>Pseudomonadati</taxon>
        <taxon>Bacteroidota</taxon>
        <taxon>Bacteroidia</taxon>
        <taxon>Bacteroidales</taxon>
        <taxon>Bacteroidaceae</taxon>
        <taxon>Bacteroides</taxon>
    </lineage>
</organism>
<gene>
    <name evidence="4" type="ORF">BACUNI_01046</name>
</gene>
<feature type="transmembrane region" description="Helical" evidence="2">
    <location>
        <begin position="35"/>
        <end position="54"/>
    </location>
</feature>
<dbReference type="Pfam" id="PF19904">
    <property type="entry name" value="DUF6377"/>
    <property type="match status" value="1"/>
</dbReference>
<proteinExistence type="predicted"/>
<feature type="domain" description="DUF6377" evidence="3">
    <location>
        <begin position="316"/>
        <end position="549"/>
    </location>
</feature>
<keyword evidence="1" id="KW-0175">Coiled coil</keyword>
<keyword evidence="2" id="KW-1133">Transmembrane helix</keyword>
<keyword evidence="2" id="KW-0812">Transmembrane</keyword>
<evidence type="ECO:0000313" key="4">
    <source>
        <dbReference type="EMBL" id="EDO55374.1"/>
    </source>
</evidence>
<reference evidence="4" key="1">
    <citation type="submission" date="2007-06" db="EMBL/GenBank/DDBJ databases">
        <authorList>
            <person name="Fulton L."/>
            <person name="Clifton S."/>
            <person name="Fulton B."/>
            <person name="Xu J."/>
            <person name="Minx P."/>
            <person name="Pepin K.H."/>
            <person name="Johnson M."/>
            <person name="Thiruvilangam P."/>
            <person name="Bhonagiri V."/>
            <person name="Nash W.E."/>
            <person name="Mardis E.R."/>
            <person name="Wilson R.K."/>
        </authorList>
    </citation>
    <scope>NUCLEOTIDE SEQUENCE [LARGE SCALE GENOMIC DNA]</scope>
    <source>
        <strain evidence="4">ATCC 8492</strain>
    </source>
</reference>
<protein>
    <recommendedName>
        <fullName evidence="3">DUF6377 domain-containing protein</fullName>
    </recommendedName>
</protein>
<dbReference type="InterPro" id="IPR045957">
    <property type="entry name" value="DUF6377"/>
</dbReference>
<evidence type="ECO:0000259" key="3">
    <source>
        <dbReference type="Pfam" id="PF19904"/>
    </source>
</evidence>
<comment type="caution">
    <text evidence="4">The sequence shown here is derived from an EMBL/GenBank/DDBJ whole genome shotgun (WGS) entry which is preliminary data.</text>
</comment>
<name>A0ABC9NF89_BACUC</name>
<evidence type="ECO:0000313" key="5">
    <source>
        <dbReference type="Proteomes" id="UP000004110"/>
    </source>
</evidence>
<dbReference type="Proteomes" id="UP000004110">
    <property type="component" value="Unassembled WGS sequence"/>
</dbReference>
<reference evidence="4" key="2">
    <citation type="submission" date="2013-11" db="EMBL/GenBank/DDBJ databases">
        <title>Draft genome sequence of Bacteroides uniformis (ATCC 8492).</title>
        <authorList>
            <person name="Sudarsanam P."/>
            <person name="Ley R."/>
            <person name="Guruge J."/>
            <person name="Turnbaugh P.J."/>
            <person name="Mahowald M."/>
            <person name="Liep D."/>
            <person name="Gordon J."/>
        </authorList>
    </citation>
    <scope>NUCLEOTIDE SEQUENCE</scope>
    <source>
        <strain evidence="4">ATCC 8492</strain>
    </source>
</reference>
<evidence type="ECO:0000256" key="2">
    <source>
        <dbReference type="SAM" id="Phobius"/>
    </source>
</evidence>
<keyword evidence="2" id="KW-0472">Membrane</keyword>
<dbReference type="EMBL" id="AAYH02000038">
    <property type="protein sequence ID" value="EDO55374.1"/>
    <property type="molecule type" value="Genomic_DNA"/>
</dbReference>
<keyword evidence="5" id="KW-1185">Reference proteome</keyword>